<dbReference type="RefSeq" id="WP_007530528.1">
    <property type="nucleotide sequence ID" value="NZ_HF536772.1"/>
</dbReference>
<dbReference type="InterPro" id="IPR032816">
    <property type="entry name" value="VTT_dom"/>
</dbReference>
<accession>K0PU52</accession>
<proteinExistence type="predicted"/>
<feature type="domain" description="VTT" evidence="2">
    <location>
        <begin position="33"/>
        <end position="138"/>
    </location>
</feature>
<protein>
    <recommendedName>
        <fullName evidence="2">VTT domain-containing protein</fullName>
    </recommendedName>
</protein>
<dbReference type="HOGENOM" id="CLU_125997_0_0_5"/>
<dbReference type="InterPro" id="IPR051311">
    <property type="entry name" value="DedA_domain"/>
</dbReference>
<keyword evidence="1" id="KW-0812">Transmembrane</keyword>
<dbReference type="Pfam" id="PF09335">
    <property type="entry name" value="VTT_dom"/>
    <property type="match status" value="1"/>
</dbReference>
<dbReference type="PANTHER" id="PTHR42709:SF4">
    <property type="entry name" value="INNER MEMBRANE PROTEIN YQAA"/>
    <property type="match status" value="1"/>
</dbReference>
<evidence type="ECO:0000313" key="4">
    <source>
        <dbReference type="Proteomes" id="UP000009319"/>
    </source>
</evidence>
<evidence type="ECO:0000256" key="1">
    <source>
        <dbReference type="SAM" id="Phobius"/>
    </source>
</evidence>
<evidence type="ECO:0000313" key="3">
    <source>
        <dbReference type="EMBL" id="CCM74637.1"/>
    </source>
</evidence>
<dbReference type="AlphaFoldDB" id="K0PU52"/>
<sequence length="146" mass="16035">MTDLAVYAGLFLVAFAAATIFPMQSEAGLVALIVTKQYPIFVLVAVATTGNVLGSTVNWLLGIGIERYRHKRWFPASQPALDKAQRWYRRHGKWSLLLSWMPVIGDPITIVAGVLREPFPTFLLMVTIAKAARYAVLSAATLGIMS</sequence>
<dbReference type="STRING" id="1211777.BN77_1775"/>
<evidence type="ECO:0000259" key="2">
    <source>
        <dbReference type="Pfam" id="PF09335"/>
    </source>
</evidence>
<reference evidence="3 4" key="1">
    <citation type="journal article" date="2013" name="Genome Announc.">
        <title>Draft Genome Sequence of Rhizobium mesoamericanum STM3625, a Nitrogen-Fixing Symbiont of Mimosa pudica Isolated in French Guiana (South America).</title>
        <authorList>
            <person name="Moulin L."/>
            <person name="Mornico D."/>
            <person name="Melkonian R."/>
            <person name="Klonowska A."/>
        </authorList>
    </citation>
    <scope>NUCLEOTIDE SEQUENCE [LARGE SCALE GENOMIC DNA]</scope>
    <source>
        <strain evidence="3 4">STM3625</strain>
    </source>
</reference>
<feature type="transmembrane region" description="Helical" evidence="1">
    <location>
        <begin position="40"/>
        <end position="61"/>
    </location>
</feature>
<dbReference type="eggNOG" id="COG1238">
    <property type="taxonomic scope" value="Bacteria"/>
</dbReference>
<name>K0PU52_9HYPH</name>
<dbReference type="Proteomes" id="UP000009319">
    <property type="component" value="Unassembled WGS sequence"/>
</dbReference>
<dbReference type="EMBL" id="CANI01000007">
    <property type="protein sequence ID" value="CCM74637.1"/>
    <property type="molecule type" value="Genomic_DNA"/>
</dbReference>
<dbReference type="PANTHER" id="PTHR42709">
    <property type="entry name" value="ALKALINE PHOSPHATASE LIKE PROTEIN"/>
    <property type="match status" value="1"/>
</dbReference>
<keyword evidence="1" id="KW-1133">Transmembrane helix</keyword>
<gene>
    <name evidence="3" type="ORF">BN77_1775</name>
</gene>
<keyword evidence="4" id="KW-1185">Reference proteome</keyword>
<feature type="transmembrane region" description="Helical" evidence="1">
    <location>
        <begin position="94"/>
        <end position="115"/>
    </location>
</feature>
<comment type="caution">
    <text evidence="3">The sequence shown here is derived from an EMBL/GenBank/DDBJ whole genome shotgun (WGS) entry which is preliminary data.</text>
</comment>
<keyword evidence="1" id="KW-0472">Membrane</keyword>
<organism evidence="3 4">
    <name type="scientific">Rhizobium mesoamericanum STM3625</name>
    <dbReference type="NCBI Taxonomy" id="1211777"/>
    <lineage>
        <taxon>Bacteria</taxon>
        <taxon>Pseudomonadati</taxon>
        <taxon>Pseudomonadota</taxon>
        <taxon>Alphaproteobacteria</taxon>
        <taxon>Hyphomicrobiales</taxon>
        <taxon>Rhizobiaceae</taxon>
        <taxon>Rhizobium/Agrobacterium group</taxon>
        <taxon>Rhizobium</taxon>
    </lineage>
</organism>